<feature type="chain" id="PRO_5040727669" description="Porin" evidence="1">
    <location>
        <begin position="28"/>
        <end position="390"/>
    </location>
</feature>
<dbReference type="SUPFAM" id="SSF56935">
    <property type="entry name" value="Porins"/>
    <property type="match status" value="1"/>
</dbReference>
<keyword evidence="1" id="KW-0732">Signal</keyword>
<protein>
    <recommendedName>
        <fullName evidence="4">Porin</fullName>
    </recommendedName>
</protein>
<reference evidence="2" key="2">
    <citation type="submission" date="2022-08" db="EMBL/GenBank/DDBJ databases">
        <authorList>
            <person name="Dong C."/>
        </authorList>
    </citation>
    <scope>NUCLEOTIDE SEQUENCE</scope>
    <source>
        <strain evidence="2">59MF3M-4</strain>
    </source>
</reference>
<name>A0A9X2WCX1_9GAMM</name>
<evidence type="ECO:0000313" key="3">
    <source>
        <dbReference type="Proteomes" id="UP001147830"/>
    </source>
</evidence>
<dbReference type="RefSeq" id="WP_260974737.1">
    <property type="nucleotide sequence ID" value="NZ_JAOANI010000009.1"/>
</dbReference>
<dbReference type="EMBL" id="JAOANI010000009">
    <property type="protein sequence ID" value="MCT7357806.1"/>
    <property type="molecule type" value="Genomic_DNA"/>
</dbReference>
<evidence type="ECO:0000313" key="2">
    <source>
        <dbReference type="EMBL" id="MCT7357806.1"/>
    </source>
</evidence>
<gene>
    <name evidence="2" type="ORF">NYR02_02065</name>
</gene>
<reference evidence="2" key="1">
    <citation type="journal article" date="2022" name="Front. Microbiol.">
        <title>Genome-based taxonomic rearrangement of Oceanobacter-related bacteria including the description of Thalassolituus hydrocarbonoclasticus sp. nov. and Thalassolituus pacificus sp. nov. and emended description of the genus Thalassolituus.</title>
        <authorList>
            <person name="Dong C."/>
            <person name="Wei L."/>
            <person name="Wang J."/>
            <person name="Lai Q."/>
            <person name="Huang Z."/>
            <person name="Shao Z."/>
        </authorList>
    </citation>
    <scope>NUCLEOTIDE SEQUENCE</scope>
    <source>
        <strain evidence="2">59MF3M-4</strain>
    </source>
</reference>
<comment type="caution">
    <text evidence="2">The sequence shown here is derived from an EMBL/GenBank/DDBJ whole genome shotgun (WGS) entry which is preliminary data.</text>
</comment>
<feature type="signal peptide" evidence="1">
    <location>
        <begin position="1"/>
        <end position="27"/>
    </location>
</feature>
<sequence>MSVSRTGILPCCALLSLSAILPAPLWAADAANAFNPAIGLILNGTLGHFSREPDDYAIAGLPLGGESDPGSQGFALGESELNISANIDPDWFGAITVALGDETEVENAYVQTSPADGLTFRGGRFFSGIGYLNEQHAHTWDFADTALAYRALLGTQYKDDGVQLRWLAPTELYTEVGAEWFNGSAYPAGGSASKGQGAWSVFVHSGGDIGISSSWRAGLSYLNANADARESGDEENPDLFSGSSKVAIADFVWKWSPGGNAYNRSVKVQGEYLLSKNDGDFTPAGGSELPYSATPKGWYLQTVYQFAHGWRAGVRHDQLDAGQNDATFAGSGLDAQNHTPQRNSLMLDYSNSEFSRLRLQYNRDESQPQIDHQWLLQYTMSLGAHGAHRF</sequence>
<proteinExistence type="predicted"/>
<dbReference type="Proteomes" id="UP001147830">
    <property type="component" value="Unassembled WGS sequence"/>
</dbReference>
<dbReference type="AlphaFoldDB" id="A0A9X2WCX1"/>
<organism evidence="2 3">
    <name type="scientific">Thalassolituus pacificus</name>
    <dbReference type="NCBI Taxonomy" id="2975440"/>
    <lineage>
        <taxon>Bacteria</taxon>
        <taxon>Pseudomonadati</taxon>
        <taxon>Pseudomonadota</taxon>
        <taxon>Gammaproteobacteria</taxon>
        <taxon>Oceanospirillales</taxon>
        <taxon>Oceanospirillaceae</taxon>
        <taxon>Thalassolituus</taxon>
    </lineage>
</organism>
<evidence type="ECO:0008006" key="4">
    <source>
        <dbReference type="Google" id="ProtNLM"/>
    </source>
</evidence>
<accession>A0A9X2WCX1</accession>
<evidence type="ECO:0000256" key="1">
    <source>
        <dbReference type="SAM" id="SignalP"/>
    </source>
</evidence>
<keyword evidence="3" id="KW-1185">Reference proteome</keyword>
<dbReference type="InterPro" id="IPR023614">
    <property type="entry name" value="Porin_dom_sf"/>
</dbReference>
<dbReference type="Gene3D" id="2.40.160.10">
    <property type="entry name" value="Porin"/>
    <property type="match status" value="1"/>
</dbReference>